<organism evidence="1">
    <name type="scientific">viral metagenome</name>
    <dbReference type="NCBI Taxonomy" id="1070528"/>
    <lineage>
        <taxon>unclassified sequences</taxon>
        <taxon>metagenomes</taxon>
        <taxon>organismal metagenomes</taxon>
    </lineage>
</organism>
<reference evidence="1" key="1">
    <citation type="journal article" date="2020" name="Nature">
        <title>Giant virus diversity and host interactions through global metagenomics.</title>
        <authorList>
            <person name="Schulz F."/>
            <person name="Roux S."/>
            <person name="Paez-Espino D."/>
            <person name="Jungbluth S."/>
            <person name="Walsh D.A."/>
            <person name="Denef V.J."/>
            <person name="McMahon K.D."/>
            <person name="Konstantinidis K.T."/>
            <person name="Eloe-Fadrosh E.A."/>
            <person name="Kyrpides N.C."/>
            <person name="Woyke T."/>
        </authorList>
    </citation>
    <scope>NUCLEOTIDE SEQUENCE</scope>
    <source>
        <strain evidence="1">GVMAG-M-3300023184-62</strain>
    </source>
</reference>
<name>A0A6C0IER5_9ZZZZ</name>
<proteinExistence type="predicted"/>
<sequence>MNSSELLRKRQQAANQYKSYWQPRDASEVTSRNMYKANNTVVRTNYHPDVPAGGSSVVTANGIGRSKCDTAIGPGNGAPKDFSFTGVQNANAACAVCSDTTWGAPGGITLKTTQETSNILYQAPNPTQGLRWVTSTSGTLVQALQGSCPPNNAAQNPKWGVADPKCC</sequence>
<protein>
    <submittedName>
        <fullName evidence="1">Uncharacterized protein</fullName>
    </submittedName>
</protein>
<accession>A0A6C0IER5</accession>
<dbReference type="EMBL" id="MN740152">
    <property type="protein sequence ID" value="QHT90003.1"/>
    <property type="molecule type" value="Genomic_DNA"/>
</dbReference>
<evidence type="ECO:0000313" key="1">
    <source>
        <dbReference type="EMBL" id="QHT90003.1"/>
    </source>
</evidence>
<dbReference type="AlphaFoldDB" id="A0A6C0IER5"/>